<evidence type="ECO:0000256" key="1">
    <source>
        <dbReference type="SAM" id="MobiDB-lite"/>
    </source>
</evidence>
<protein>
    <submittedName>
        <fullName evidence="2">Uncharacterized protein</fullName>
    </submittedName>
</protein>
<sequence>MSNHLHHELARHHRAQRHEEARTYRLLALLRQTAQAPRRPAPRLRLERRPA</sequence>
<reference evidence="2 3" key="1">
    <citation type="submission" date="2018-08" db="EMBL/GenBank/DDBJ databases">
        <title>Meiothermus terrae DSM 26712 genome sequencing project.</title>
        <authorList>
            <person name="Da Costa M.S."/>
            <person name="Albuquerque L."/>
            <person name="Raposo P."/>
            <person name="Froufe H.J.C."/>
            <person name="Barroso C.S."/>
            <person name="Egas C."/>
        </authorList>
    </citation>
    <scope>NUCLEOTIDE SEQUENCE [LARGE SCALE GENOMIC DNA]</scope>
    <source>
        <strain evidence="2 3">DSM 26712</strain>
    </source>
</reference>
<dbReference type="Proteomes" id="UP000265715">
    <property type="component" value="Unassembled WGS sequence"/>
</dbReference>
<dbReference type="RefSeq" id="WP_170159655.1">
    <property type="nucleotide sequence ID" value="NZ_QXDL01000106.1"/>
</dbReference>
<feature type="region of interest" description="Disordered" evidence="1">
    <location>
        <begin position="1"/>
        <end position="20"/>
    </location>
</feature>
<gene>
    <name evidence="2" type="ORF">Mterra_02481</name>
</gene>
<keyword evidence="3" id="KW-1185">Reference proteome</keyword>
<comment type="caution">
    <text evidence="2">The sequence shown here is derived from an EMBL/GenBank/DDBJ whole genome shotgun (WGS) entry which is preliminary data.</text>
</comment>
<feature type="region of interest" description="Disordered" evidence="1">
    <location>
        <begin position="31"/>
        <end position="51"/>
    </location>
</feature>
<accession>A0A399EKG6</accession>
<dbReference type="EMBL" id="QXDL01000106">
    <property type="protein sequence ID" value="RIH82872.1"/>
    <property type="molecule type" value="Genomic_DNA"/>
</dbReference>
<name>A0A399EKG6_9DEIN</name>
<dbReference type="AlphaFoldDB" id="A0A399EKG6"/>
<evidence type="ECO:0000313" key="3">
    <source>
        <dbReference type="Proteomes" id="UP000265715"/>
    </source>
</evidence>
<organism evidence="2 3">
    <name type="scientific">Calidithermus terrae</name>
    <dbReference type="NCBI Taxonomy" id="1408545"/>
    <lineage>
        <taxon>Bacteria</taxon>
        <taxon>Thermotogati</taxon>
        <taxon>Deinococcota</taxon>
        <taxon>Deinococci</taxon>
        <taxon>Thermales</taxon>
        <taxon>Thermaceae</taxon>
        <taxon>Calidithermus</taxon>
    </lineage>
</organism>
<evidence type="ECO:0000313" key="2">
    <source>
        <dbReference type="EMBL" id="RIH82872.1"/>
    </source>
</evidence>
<proteinExistence type="predicted"/>